<protein>
    <recommendedName>
        <fullName evidence="3">DNA-directed RNA polymerase</fullName>
    </recommendedName>
</protein>
<evidence type="ECO:0000313" key="2">
    <source>
        <dbReference type="Proteomes" id="UP001189429"/>
    </source>
</evidence>
<feature type="non-terminal residue" evidence="1">
    <location>
        <position position="1"/>
    </location>
</feature>
<dbReference type="EMBL" id="CAUYUJ010019072">
    <property type="protein sequence ID" value="CAK0888431.1"/>
    <property type="molecule type" value="Genomic_DNA"/>
</dbReference>
<evidence type="ECO:0000313" key="1">
    <source>
        <dbReference type="EMBL" id="CAK0888431.1"/>
    </source>
</evidence>
<sequence length="271" mass="30023">AVTRLLNIAHQLAPRSLMDGLTTQWIGQVGDGGASMLRRAVRELTEQMRPLGMQINKLAKSGWLATSQDAKMEFRPAARAPALPERQGPRSFGHDTHGTAARRHRAMLLCCCAASITAYLATQRGPFLDPVHEATAAPLVAHAAQIRDGHPPLAKPQQARGALEQRRSETAPFWQTGRPIELLRQHPQEMRKLAREGVAWWHGRQIPSHHQSNTSLMGARLWRRAARHVPAPPRAKIRGARAGHPRKLWAGGAWDAVRRHAARYISSPDCP</sequence>
<organism evidence="1 2">
    <name type="scientific">Prorocentrum cordatum</name>
    <dbReference type="NCBI Taxonomy" id="2364126"/>
    <lineage>
        <taxon>Eukaryota</taxon>
        <taxon>Sar</taxon>
        <taxon>Alveolata</taxon>
        <taxon>Dinophyceae</taxon>
        <taxon>Prorocentrales</taxon>
        <taxon>Prorocentraceae</taxon>
        <taxon>Prorocentrum</taxon>
    </lineage>
</organism>
<dbReference type="Proteomes" id="UP001189429">
    <property type="component" value="Unassembled WGS sequence"/>
</dbReference>
<keyword evidence="2" id="KW-1185">Reference proteome</keyword>
<reference evidence="1" key="1">
    <citation type="submission" date="2023-10" db="EMBL/GenBank/DDBJ databases">
        <authorList>
            <person name="Chen Y."/>
            <person name="Shah S."/>
            <person name="Dougan E. K."/>
            <person name="Thang M."/>
            <person name="Chan C."/>
        </authorList>
    </citation>
    <scope>NUCLEOTIDE SEQUENCE [LARGE SCALE GENOMIC DNA]</scope>
</reference>
<comment type="caution">
    <text evidence="1">The sequence shown here is derived from an EMBL/GenBank/DDBJ whole genome shotgun (WGS) entry which is preliminary data.</text>
</comment>
<proteinExistence type="predicted"/>
<gene>
    <name evidence="1" type="ORF">PCOR1329_LOCUS69228</name>
</gene>
<name>A0ABN9WP90_9DINO</name>
<feature type="non-terminal residue" evidence="1">
    <location>
        <position position="271"/>
    </location>
</feature>
<accession>A0ABN9WP90</accession>
<evidence type="ECO:0008006" key="3">
    <source>
        <dbReference type="Google" id="ProtNLM"/>
    </source>
</evidence>